<feature type="domain" description="Carboxylesterase type B" evidence="2">
    <location>
        <begin position="4"/>
        <end position="398"/>
    </location>
</feature>
<dbReference type="SUPFAM" id="SSF53474">
    <property type="entry name" value="alpha/beta-Hydrolases"/>
    <property type="match status" value="1"/>
</dbReference>
<dbReference type="InterPro" id="IPR029058">
    <property type="entry name" value="AB_hydrolase_fold"/>
</dbReference>
<gene>
    <name evidence="3" type="ORF">EB796_007583</name>
</gene>
<dbReference type="AlphaFoldDB" id="A0A7J7K840"/>
<dbReference type="Pfam" id="PF00135">
    <property type="entry name" value="COesterase"/>
    <property type="match status" value="1"/>
</dbReference>
<comment type="similarity">
    <text evidence="1">Belongs to the type-B carboxylesterase/lipase family.</text>
</comment>
<dbReference type="InterPro" id="IPR051093">
    <property type="entry name" value="Neuroligin/BSAL"/>
</dbReference>
<evidence type="ECO:0000313" key="4">
    <source>
        <dbReference type="Proteomes" id="UP000593567"/>
    </source>
</evidence>
<dbReference type="Proteomes" id="UP000593567">
    <property type="component" value="Unassembled WGS sequence"/>
</dbReference>
<protein>
    <submittedName>
        <fullName evidence="3">Ces3</fullName>
    </submittedName>
</protein>
<evidence type="ECO:0000256" key="1">
    <source>
        <dbReference type="ARBA" id="ARBA00005964"/>
    </source>
</evidence>
<proteinExistence type="inferred from homology"/>
<dbReference type="EMBL" id="VXIV02001153">
    <property type="protein sequence ID" value="KAF6034104.1"/>
    <property type="molecule type" value="Genomic_DNA"/>
</dbReference>
<organism evidence="3 4">
    <name type="scientific">Bugula neritina</name>
    <name type="common">Brown bryozoan</name>
    <name type="synonym">Sertularia neritina</name>
    <dbReference type="NCBI Taxonomy" id="10212"/>
    <lineage>
        <taxon>Eukaryota</taxon>
        <taxon>Metazoa</taxon>
        <taxon>Spiralia</taxon>
        <taxon>Lophotrochozoa</taxon>
        <taxon>Bryozoa</taxon>
        <taxon>Gymnolaemata</taxon>
        <taxon>Cheilostomatida</taxon>
        <taxon>Flustrina</taxon>
        <taxon>Buguloidea</taxon>
        <taxon>Bugulidae</taxon>
        <taxon>Bugula</taxon>
    </lineage>
</organism>
<evidence type="ECO:0000259" key="2">
    <source>
        <dbReference type="Pfam" id="PF00135"/>
    </source>
</evidence>
<sequence>MPPTNPTERWDNVKFANTFGPVCPQKKLDFAELSTKMPACRVDRLRRISEFTQDQSEECLYLNIYIPARDRKGPAPVVLFIHGESYDYGTGNAYDGSVLSSFADIAVVTVNYRLGPLGFLSTSDGAASGNYALSDLVAAVHWIQNNIADFGGDRTQVTVMGHGYGAALANLLSLAPVTQRMNLFNRVILQSGSALSPWAMAADPVRSAKDLADSLNCLPVPEEGEPIDTKVMVNCLSEVGHEEMMNADVPYNRFVTTFGPVVDKILVELSPELMIKQGDTLFSNIELMFGVNKYEGVHLLSQDDLENGITPKRKLSILRQYVRSVYQYPRLNIFNTLDHQYFDWSDRNSTSKLKHKVIELLGDGMYNAPLVQTGRYHLDMGKDTYFYVFSHSNYTTNQAMVHRNTRADTMGRI</sequence>
<dbReference type="InterPro" id="IPR002018">
    <property type="entry name" value="CarbesteraseB"/>
</dbReference>
<dbReference type="Gene3D" id="3.40.50.1820">
    <property type="entry name" value="alpha/beta hydrolase"/>
    <property type="match status" value="1"/>
</dbReference>
<name>A0A7J7K840_BUGNE</name>
<comment type="caution">
    <text evidence="3">The sequence shown here is derived from an EMBL/GenBank/DDBJ whole genome shotgun (WGS) entry which is preliminary data.</text>
</comment>
<keyword evidence="4" id="KW-1185">Reference proteome</keyword>
<dbReference type="PANTHER" id="PTHR43903">
    <property type="entry name" value="NEUROLIGIN"/>
    <property type="match status" value="1"/>
</dbReference>
<evidence type="ECO:0000313" key="3">
    <source>
        <dbReference type="EMBL" id="KAF6034104.1"/>
    </source>
</evidence>
<reference evidence="3" key="1">
    <citation type="submission" date="2020-06" db="EMBL/GenBank/DDBJ databases">
        <title>Draft genome of Bugula neritina, a colonial animal packing powerful symbionts and potential medicines.</title>
        <authorList>
            <person name="Rayko M."/>
        </authorList>
    </citation>
    <scope>NUCLEOTIDE SEQUENCE [LARGE SCALE GENOMIC DNA]</scope>
    <source>
        <strain evidence="3">Kwan_BN1</strain>
    </source>
</reference>
<accession>A0A7J7K840</accession>
<dbReference type="OrthoDB" id="3200163at2759"/>